<protein>
    <recommendedName>
        <fullName evidence="6">ARID domain-containing protein</fullName>
    </recommendedName>
</protein>
<dbReference type="Gene3D" id="1.10.150.60">
    <property type="entry name" value="ARID DNA-binding domain"/>
    <property type="match status" value="1"/>
</dbReference>
<evidence type="ECO:0000313" key="8">
    <source>
        <dbReference type="Proteomes" id="UP000826656"/>
    </source>
</evidence>
<feature type="domain" description="ARID" evidence="6">
    <location>
        <begin position="195"/>
        <end position="252"/>
    </location>
</feature>
<keyword evidence="2" id="KW-0238">DNA-binding</keyword>
<proteinExistence type="predicted"/>
<feature type="compositionally biased region" description="Basic and acidic residues" evidence="5">
    <location>
        <begin position="40"/>
        <end position="68"/>
    </location>
</feature>
<dbReference type="InterPro" id="IPR036431">
    <property type="entry name" value="ARID_dom_sf"/>
</dbReference>
<dbReference type="Pfam" id="PF01388">
    <property type="entry name" value="ARID"/>
    <property type="match status" value="1"/>
</dbReference>
<keyword evidence="8" id="KW-1185">Reference proteome</keyword>
<dbReference type="PROSITE" id="PS51011">
    <property type="entry name" value="ARID"/>
    <property type="match status" value="1"/>
</dbReference>
<reference evidence="7 8" key="1">
    <citation type="journal article" date="2021" name="bioRxiv">
        <title>Chromosome-scale and haplotype-resolved genome assembly of a tetraploid potato cultivar.</title>
        <authorList>
            <person name="Sun H."/>
            <person name="Jiao W.-B."/>
            <person name="Krause K."/>
            <person name="Campoy J.A."/>
            <person name="Goel M."/>
            <person name="Folz-Donahue K."/>
            <person name="Kukat C."/>
            <person name="Huettel B."/>
            <person name="Schneeberger K."/>
        </authorList>
    </citation>
    <scope>NUCLEOTIDE SEQUENCE [LARGE SCALE GENOMIC DNA]</scope>
    <source>
        <strain evidence="7">SolTubOtavaFocal</strain>
        <tissue evidence="7">Leaves</tissue>
    </source>
</reference>
<evidence type="ECO:0000256" key="4">
    <source>
        <dbReference type="ARBA" id="ARBA00023242"/>
    </source>
</evidence>
<keyword evidence="4" id="KW-0539">Nucleus</keyword>
<evidence type="ECO:0000256" key="3">
    <source>
        <dbReference type="ARBA" id="ARBA00023163"/>
    </source>
</evidence>
<evidence type="ECO:0000256" key="1">
    <source>
        <dbReference type="ARBA" id="ARBA00023015"/>
    </source>
</evidence>
<keyword evidence="3" id="KW-0804">Transcription</keyword>
<dbReference type="InterPro" id="IPR001606">
    <property type="entry name" value="ARID_dom"/>
</dbReference>
<organism evidence="7 8">
    <name type="scientific">Solanum tuberosum</name>
    <name type="common">Potato</name>
    <dbReference type="NCBI Taxonomy" id="4113"/>
    <lineage>
        <taxon>Eukaryota</taxon>
        <taxon>Viridiplantae</taxon>
        <taxon>Streptophyta</taxon>
        <taxon>Embryophyta</taxon>
        <taxon>Tracheophyta</taxon>
        <taxon>Spermatophyta</taxon>
        <taxon>Magnoliopsida</taxon>
        <taxon>eudicotyledons</taxon>
        <taxon>Gunneridae</taxon>
        <taxon>Pentapetalae</taxon>
        <taxon>asterids</taxon>
        <taxon>lamiids</taxon>
        <taxon>Solanales</taxon>
        <taxon>Solanaceae</taxon>
        <taxon>Solanoideae</taxon>
        <taxon>Solaneae</taxon>
        <taxon>Solanum</taxon>
    </lineage>
</organism>
<comment type="caution">
    <text evidence="7">The sequence shown here is derived from an EMBL/GenBank/DDBJ whole genome shotgun (WGS) entry which is preliminary data.</text>
</comment>
<dbReference type="EMBL" id="JAIVGD010000005">
    <property type="protein sequence ID" value="KAH0773590.1"/>
    <property type="molecule type" value="Genomic_DNA"/>
</dbReference>
<dbReference type="SUPFAM" id="SSF46774">
    <property type="entry name" value="ARID-like"/>
    <property type="match status" value="1"/>
</dbReference>
<keyword evidence="1" id="KW-0805">Transcription regulation</keyword>
<evidence type="ECO:0000259" key="6">
    <source>
        <dbReference type="PROSITE" id="PS51011"/>
    </source>
</evidence>
<name>A0ABQ7VYM7_SOLTU</name>
<feature type="region of interest" description="Disordered" evidence="5">
    <location>
        <begin position="32"/>
        <end position="77"/>
    </location>
</feature>
<evidence type="ECO:0000313" key="7">
    <source>
        <dbReference type="EMBL" id="KAH0773590.1"/>
    </source>
</evidence>
<evidence type="ECO:0000256" key="2">
    <source>
        <dbReference type="ARBA" id="ARBA00023125"/>
    </source>
</evidence>
<dbReference type="CDD" id="cd16100">
    <property type="entry name" value="ARID"/>
    <property type="match status" value="1"/>
</dbReference>
<dbReference type="Proteomes" id="UP000826656">
    <property type="component" value="Unassembled WGS sequence"/>
</dbReference>
<gene>
    <name evidence="7" type="ORF">KY290_010727</name>
</gene>
<evidence type="ECO:0000256" key="5">
    <source>
        <dbReference type="SAM" id="MobiDB-lite"/>
    </source>
</evidence>
<accession>A0ABQ7VYM7</accession>
<dbReference type="InterPro" id="IPR045147">
    <property type="entry name" value="ARI3A/B/C"/>
</dbReference>
<dbReference type="PANTHER" id="PTHR15348">
    <property type="entry name" value="AT-RICH INTERACTIVE DOMAIN-CONTAINING PROTEIN ARID DOMAIN- CONTAINING PROTEIN DEAD RINGER PROTEIN B-CELL REGULATOR OF IGH TRANSCRIPTION BRIGHT"/>
    <property type="match status" value="1"/>
</dbReference>
<sequence length="252" mass="28082">MDKGDVEMLDAKKNVPANDVLVFNESPVEYENGVKTGKSNVKDKKDDQCDSKGEDLMNARSETEDRLNSKSQPEGHNNLVLENETPIIDAGTDDMSEKMIYEVNQNGNDLTVARQEDLQMKSNPTTVTIDGDARSYEFPKVKLEVTDSSIEKMPEPASPMFPINPSTANAGHHSGVASENIFAMMTDGEDDEDSLENQAAFLGKLGTFYREKAMEFKPPRFYGHQLNGLKLWRSVIRLGGYDRVSLLFCTCI</sequence>
<dbReference type="PANTHER" id="PTHR15348:SF22">
    <property type="entry name" value="ARID DOMAIN-CONTAINING PROTEIN"/>
    <property type="match status" value="1"/>
</dbReference>